<evidence type="ECO:0000256" key="1">
    <source>
        <dbReference type="SAM" id="MobiDB-lite"/>
    </source>
</evidence>
<feature type="region of interest" description="Disordered" evidence="1">
    <location>
        <begin position="168"/>
        <end position="211"/>
    </location>
</feature>
<protein>
    <submittedName>
        <fullName evidence="2">LPS-assembly lipoprotein</fullName>
    </submittedName>
</protein>
<dbReference type="Proteomes" id="UP000563524">
    <property type="component" value="Unassembled WGS sequence"/>
</dbReference>
<comment type="caution">
    <text evidence="2">The sequence shown here is derived from an EMBL/GenBank/DDBJ whole genome shotgun (WGS) entry which is preliminary data.</text>
</comment>
<dbReference type="AlphaFoldDB" id="A0A840HZL6"/>
<sequence length="211" mass="22517">MRRAAIAALAGLALLVEGCGFTPLYATGGRSGIASDMREVTVTGVQGPPDAAYYVQGALRDVLPGDAPSQRYRLAIALRDQRRAVAVTEAADTTRYDYVLNASYTLQDTQTGDRRRSSLQTIVSYGVVDSQYASLVGREDAVRRAALDLARRLETDVALYLKDRAPEGSSVPLPPVIDDEPLDTLHEEDDVLDDDGGPVDAPAGEGAIGRP</sequence>
<proteinExistence type="predicted"/>
<name>A0A840HZL6_9PROT</name>
<dbReference type="RefSeq" id="WP_183815546.1">
    <property type="nucleotide sequence ID" value="NZ_JACHOB010000001.1"/>
</dbReference>
<keyword evidence="3" id="KW-1185">Reference proteome</keyword>
<evidence type="ECO:0000313" key="3">
    <source>
        <dbReference type="Proteomes" id="UP000563524"/>
    </source>
</evidence>
<dbReference type="InterPro" id="IPR007485">
    <property type="entry name" value="LPS_assembly_LptE"/>
</dbReference>
<accession>A0A840HZL6</accession>
<reference evidence="2 3" key="1">
    <citation type="submission" date="2020-08" db="EMBL/GenBank/DDBJ databases">
        <title>Genomic Encyclopedia of Type Strains, Phase IV (KMG-IV): sequencing the most valuable type-strain genomes for metagenomic binning, comparative biology and taxonomic classification.</title>
        <authorList>
            <person name="Goeker M."/>
        </authorList>
    </citation>
    <scope>NUCLEOTIDE SEQUENCE [LARGE SCALE GENOMIC DNA]</scope>
    <source>
        <strain evidence="2 3">DSM 102850</strain>
    </source>
</reference>
<keyword evidence="2" id="KW-0449">Lipoprotein</keyword>
<dbReference type="Gene3D" id="3.30.160.150">
    <property type="entry name" value="Lipoprotein like domain"/>
    <property type="match status" value="1"/>
</dbReference>
<dbReference type="EMBL" id="JACHOB010000001">
    <property type="protein sequence ID" value="MBB4658019.1"/>
    <property type="molecule type" value="Genomic_DNA"/>
</dbReference>
<organism evidence="2 3">
    <name type="scientific">Parvularcula dongshanensis</name>
    <dbReference type="NCBI Taxonomy" id="1173995"/>
    <lineage>
        <taxon>Bacteria</taxon>
        <taxon>Pseudomonadati</taxon>
        <taxon>Pseudomonadota</taxon>
        <taxon>Alphaproteobacteria</taxon>
        <taxon>Parvularculales</taxon>
        <taxon>Parvularculaceae</taxon>
        <taxon>Parvularcula</taxon>
    </lineage>
</organism>
<feature type="compositionally biased region" description="Acidic residues" evidence="1">
    <location>
        <begin position="177"/>
        <end position="197"/>
    </location>
</feature>
<dbReference type="Pfam" id="PF04390">
    <property type="entry name" value="LptE"/>
    <property type="match status" value="1"/>
</dbReference>
<gene>
    <name evidence="2" type="ORF">GGQ59_000519</name>
</gene>
<evidence type="ECO:0000313" key="2">
    <source>
        <dbReference type="EMBL" id="MBB4658019.1"/>
    </source>
</evidence>